<feature type="signal peptide" evidence="2">
    <location>
        <begin position="1"/>
        <end position="20"/>
    </location>
</feature>
<evidence type="ECO:0000256" key="2">
    <source>
        <dbReference type="SAM" id="SignalP"/>
    </source>
</evidence>
<feature type="chain" id="PRO_5018974032" description="Tol-pal system protein YbgF" evidence="2">
    <location>
        <begin position="21"/>
        <end position="98"/>
    </location>
</feature>
<dbReference type="AlphaFoldDB" id="A0A432LYG9"/>
<proteinExistence type="predicted"/>
<comment type="caution">
    <text evidence="3">The sequence shown here is derived from an EMBL/GenBank/DDBJ whole genome shotgun (WGS) entry which is preliminary data.</text>
</comment>
<protein>
    <recommendedName>
        <fullName evidence="5">Tol-pal system protein YbgF</fullName>
    </recommendedName>
</protein>
<gene>
    <name evidence="3" type="ORF">EKH79_01975</name>
</gene>
<dbReference type="Proteomes" id="UP000267077">
    <property type="component" value="Unassembled WGS sequence"/>
</dbReference>
<keyword evidence="2" id="KW-0732">Signal</keyword>
<feature type="region of interest" description="Disordered" evidence="1">
    <location>
        <begin position="54"/>
        <end position="75"/>
    </location>
</feature>
<dbReference type="EMBL" id="RYZR01000002">
    <property type="protein sequence ID" value="RUL66609.1"/>
    <property type="molecule type" value="Genomic_DNA"/>
</dbReference>
<keyword evidence="4" id="KW-1185">Reference proteome</keyword>
<evidence type="ECO:0000256" key="1">
    <source>
        <dbReference type="SAM" id="MobiDB-lite"/>
    </source>
</evidence>
<dbReference type="SUPFAM" id="SSF57997">
    <property type="entry name" value="Tropomyosin"/>
    <property type="match status" value="1"/>
</dbReference>
<reference evidence="3 4" key="1">
    <citation type="submission" date="2018-12" db="EMBL/GenBank/DDBJ databases">
        <title>Dyella dinghuensis sp. nov. DHOA06 and Dyella choica sp. nov. 4M-K27, isolated from forest soil.</title>
        <authorList>
            <person name="Qiu L.-H."/>
            <person name="Gao Z.-H."/>
        </authorList>
    </citation>
    <scope>NUCLEOTIDE SEQUENCE [LARGE SCALE GENOMIC DNA]</scope>
    <source>
        <strain evidence="3 4">DHOA06</strain>
    </source>
</reference>
<sequence length="98" mass="10611">MRYRVLVLAGAFLVSAVVLADPPTSTSSTPTEKAVTNVNQRVAQHEAEVAHLQQDLGQQESASQQAAEHLQQQDRTIEELKRELKAAQDASPKPSAGH</sequence>
<dbReference type="RefSeq" id="WP_126672107.1">
    <property type="nucleotide sequence ID" value="NZ_RYZR01000002.1"/>
</dbReference>
<name>A0A432LYG9_9GAMM</name>
<organism evidence="3 4">
    <name type="scientific">Dyella dinghuensis</name>
    <dbReference type="NCBI Taxonomy" id="1920169"/>
    <lineage>
        <taxon>Bacteria</taxon>
        <taxon>Pseudomonadati</taxon>
        <taxon>Pseudomonadota</taxon>
        <taxon>Gammaproteobacteria</taxon>
        <taxon>Lysobacterales</taxon>
        <taxon>Rhodanobacteraceae</taxon>
        <taxon>Dyella</taxon>
    </lineage>
</organism>
<evidence type="ECO:0000313" key="4">
    <source>
        <dbReference type="Proteomes" id="UP000267077"/>
    </source>
</evidence>
<feature type="compositionally biased region" description="Low complexity" evidence="1">
    <location>
        <begin position="58"/>
        <end position="70"/>
    </location>
</feature>
<evidence type="ECO:0000313" key="3">
    <source>
        <dbReference type="EMBL" id="RUL66609.1"/>
    </source>
</evidence>
<accession>A0A432LYG9</accession>
<evidence type="ECO:0008006" key="5">
    <source>
        <dbReference type="Google" id="ProtNLM"/>
    </source>
</evidence>